<organism evidence="3 4">
    <name type="scientific">Aristolochia fimbriata</name>
    <name type="common">White veined hardy Dutchman's pipe vine</name>
    <dbReference type="NCBI Taxonomy" id="158543"/>
    <lineage>
        <taxon>Eukaryota</taxon>
        <taxon>Viridiplantae</taxon>
        <taxon>Streptophyta</taxon>
        <taxon>Embryophyta</taxon>
        <taxon>Tracheophyta</taxon>
        <taxon>Spermatophyta</taxon>
        <taxon>Magnoliopsida</taxon>
        <taxon>Magnoliidae</taxon>
        <taxon>Piperales</taxon>
        <taxon>Aristolochiaceae</taxon>
        <taxon>Aristolochia</taxon>
    </lineage>
</organism>
<keyword evidence="1" id="KW-0863">Zinc-finger</keyword>
<evidence type="ECO:0000256" key="1">
    <source>
        <dbReference type="PROSITE-ProRule" id="PRU00042"/>
    </source>
</evidence>
<feature type="domain" description="C2H2-type" evidence="2">
    <location>
        <begin position="163"/>
        <end position="186"/>
    </location>
</feature>
<evidence type="ECO:0000313" key="4">
    <source>
        <dbReference type="Proteomes" id="UP000825729"/>
    </source>
</evidence>
<dbReference type="InterPro" id="IPR013087">
    <property type="entry name" value="Znf_C2H2_type"/>
</dbReference>
<accession>A0AAV7F7B5</accession>
<keyword evidence="4" id="KW-1185">Reference proteome</keyword>
<comment type="caution">
    <text evidence="3">The sequence shown here is derived from an EMBL/GenBank/DDBJ whole genome shotgun (WGS) entry which is preliminary data.</text>
</comment>
<dbReference type="EMBL" id="JAINDJ010000002">
    <property type="protein sequence ID" value="KAG9456868.1"/>
    <property type="molecule type" value="Genomic_DNA"/>
</dbReference>
<sequence length="300" mass="33963">MATTKKQQAAKKGCNICSVSVKRSNFCLDCLSKSFVGFIFDLKWRRLKSNRRLKKAATSVTFQLNALIFVLIDYQNPSLAAKKGCNICSVSVKCSNFCLDCLSKSFAGFIFNLKWRRLKSNSFFLSLFNFLVSPAAKKGCNICCVSVKPSGLKKHMKKHKNVFECAYCDNGFKNLEQLNLHIKMDHRLCSINLGKSNVPDAVRILADFCACLGTLMATYMDIAQIVPVKLDDTNYVHWVSIMYTFLKGQNLRKYVTGERQEPKRKEFQTRKNISKNISIQHTSSYLSSKNLCGMSRRGSA</sequence>
<reference evidence="3 4" key="1">
    <citation type="submission" date="2021-07" db="EMBL/GenBank/DDBJ databases">
        <title>The Aristolochia fimbriata genome: insights into angiosperm evolution, floral development and chemical biosynthesis.</title>
        <authorList>
            <person name="Jiao Y."/>
        </authorList>
    </citation>
    <scope>NUCLEOTIDE SEQUENCE [LARGE SCALE GENOMIC DNA]</scope>
    <source>
        <strain evidence="3">IBCAS-2021</strain>
        <tissue evidence="3">Leaf</tissue>
    </source>
</reference>
<dbReference type="Gene3D" id="3.30.160.60">
    <property type="entry name" value="Classic Zinc Finger"/>
    <property type="match status" value="1"/>
</dbReference>
<dbReference type="PROSITE" id="PS50157">
    <property type="entry name" value="ZINC_FINGER_C2H2_2"/>
    <property type="match status" value="1"/>
</dbReference>
<dbReference type="GO" id="GO:0008270">
    <property type="term" value="F:zinc ion binding"/>
    <property type="evidence" value="ECO:0007669"/>
    <property type="project" value="UniProtKB-KW"/>
</dbReference>
<evidence type="ECO:0000313" key="3">
    <source>
        <dbReference type="EMBL" id="KAG9456868.1"/>
    </source>
</evidence>
<dbReference type="PROSITE" id="PS00028">
    <property type="entry name" value="ZINC_FINGER_C2H2_1"/>
    <property type="match status" value="1"/>
</dbReference>
<keyword evidence="1" id="KW-0479">Metal-binding</keyword>
<keyword evidence="1" id="KW-0862">Zinc</keyword>
<dbReference type="Proteomes" id="UP000825729">
    <property type="component" value="Unassembled WGS sequence"/>
</dbReference>
<dbReference type="SMART" id="SM00355">
    <property type="entry name" value="ZnF_C2H2"/>
    <property type="match status" value="2"/>
</dbReference>
<protein>
    <recommendedName>
        <fullName evidence="2">C2H2-type domain-containing protein</fullName>
    </recommendedName>
</protein>
<proteinExistence type="predicted"/>
<gene>
    <name evidence="3" type="ORF">H6P81_001376</name>
</gene>
<evidence type="ECO:0000259" key="2">
    <source>
        <dbReference type="PROSITE" id="PS50157"/>
    </source>
</evidence>
<dbReference type="AlphaFoldDB" id="A0AAV7F7B5"/>
<name>A0AAV7F7B5_ARIFI</name>